<sequence length="171" mass="19745">MAIEVPEAELVNEFEYQYYGFSPAGFTDSIYNSALASWEGAVGEWVKSESSLASIANNKKFREYVIGMIFHRREVKDAFRVFTDRVLKYILRIPRYVTLPEHEPNFELSLSNEVTVTEMERNCEVLAKMIVENRFVLNDLTNNLQEANDVNEVLSSLIKKLEVTNDNMMTD</sequence>
<keyword evidence="1" id="KW-0175">Coiled coil</keyword>
<organism evidence="2 3">
    <name type="scientific">Cylicocyclus nassatus</name>
    <name type="common">Nematode worm</name>
    <dbReference type="NCBI Taxonomy" id="53992"/>
    <lineage>
        <taxon>Eukaryota</taxon>
        <taxon>Metazoa</taxon>
        <taxon>Ecdysozoa</taxon>
        <taxon>Nematoda</taxon>
        <taxon>Chromadorea</taxon>
        <taxon>Rhabditida</taxon>
        <taxon>Rhabditina</taxon>
        <taxon>Rhabditomorpha</taxon>
        <taxon>Strongyloidea</taxon>
        <taxon>Strongylidae</taxon>
        <taxon>Cylicocyclus</taxon>
    </lineage>
</organism>
<gene>
    <name evidence="2" type="ORF">CYNAS_LOCUS2901</name>
</gene>
<feature type="coiled-coil region" evidence="1">
    <location>
        <begin position="137"/>
        <end position="164"/>
    </location>
</feature>
<accession>A0AA36GH16</accession>
<dbReference type="EMBL" id="CATQJL010000001">
    <property type="protein sequence ID" value="CAJ0590918.1"/>
    <property type="molecule type" value="Genomic_DNA"/>
</dbReference>
<dbReference type="AlphaFoldDB" id="A0AA36GH16"/>
<reference evidence="2" key="1">
    <citation type="submission" date="2023-07" db="EMBL/GenBank/DDBJ databases">
        <authorList>
            <consortium name="CYATHOMIX"/>
        </authorList>
    </citation>
    <scope>NUCLEOTIDE SEQUENCE</scope>
    <source>
        <strain evidence="2">N/A</strain>
    </source>
</reference>
<protein>
    <submittedName>
        <fullName evidence="2">Uncharacterized protein</fullName>
    </submittedName>
</protein>
<evidence type="ECO:0000313" key="3">
    <source>
        <dbReference type="Proteomes" id="UP001176961"/>
    </source>
</evidence>
<evidence type="ECO:0000256" key="1">
    <source>
        <dbReference type="SAM" id="Coils"/>
    </source>
</evidence>
<keyword evidence="3" id="KW-1185">Reference proteome</keyword>
<dbReference type="Proteomes" id="UP001176961">
    <property type="component" value="Unassembled WGS sequence"/>
</dbReference>
<comment type="caution">
    <text evidence="2">The sequence shown here is derived from an EMBL/GenBank/DDBJ whole genome shotgun (WGS) entry which is preliminary data.</text>
</comment>
<evidence type="ECO:0000313" key="2">
    <source>
        <dbReference type="EMBL" id="CAJ0590918.1"/>
    </source>
</evidence>
<proteinExistence type="predicted"/>
<name>A0AA36GH16_CYLNA</name>